<dbReference type="EMBL" id="HBGN01001929">
    <property type="protein sequence ID" value="CAD9314887.1"/>
    <property type="molecule type" value="Transcribed_RNA"/>
</dbReference>
<reference evidence="2" key="1">
    <citation type="submission" date="2021-01" db="EMBL/GenBank/DDBJ databases">
        <authorList>
            <person name="Corre E."/>
            <person name="Pelletier E."/>
            <person name="Niang G."/>
            <person name="Scheremetjew M."/>
            <person name="Finn R."/>
            <person name="Kale V."/>
            <person name="Holt S."/>
            <person name="Cochrane G."/>
            <person name="Meng A."/>
            <person name="Brown T."/>
            <person name="Cohen L."/>
        </authorList>
    </citation>
    <scope>NUCLEOTIDE SEQUENCE</scope>
    <source>
        <strain evidence="2">Pop2</strain>
    </source>
</reference>
<sequence length="402" mass="44047">MGRTNESSTMHLQEVKKCSFFFAASIFLLLLLDQHNLERVDAFIPTPALVGRSQSSCSIASQNSPSLLQRIPYAAGPLNAKKKGSMADKRKKRARRLPPRQVVVPEGLENSTPVGKWEKTTATGVKPKQEEQPEVKDPGAEEKAKAAQLIESQRKSVATLTYIREKVEALPYAEIAAALKENDNRGYYVLDDFLGDELASEIAAESTSLLNSDKLKPDLTHIGSGEYVSEIKGGQDQYADCPRCVEYVVSLTRFMPPLLDGEKVMGELQSLDSTASMASLRAFDRKARLSSLELLTPGTEEPPRPFGYANGGDDEDARKVTVLYFLTPSEWTKECGGGVTVRSIGGKEDGNSNDGDVLVEAKKDRLVIFRSDTCLLRLNAWKGTDELMNGGCLATHLVKSRS</sequence>
<name>A0A7S1VYB9_9STRA</name>
<evidence type="ECO:0000313" key="2">
    <source>
        <dbReference type="EMBL" id="CAD9314887.1"/>
    </source>
</evidence>
<protein>
    <recommendedName>
        <fullName evidence="3">Prolyl 4-hydroxylase alpha subunit domain-containing protein</fullName>
    </recommendedName>
</protein>
<evidence type="ECO:0008006" key="3">
    <source>
        <dbReference type="Google" id="ProtNLM"/>
    </source>
</evidence>
<accession>A0A7S1VYB9</accession>
<gene>
    <name evidence="2" type="ORF">DBRI1063_LOCUS1293</name>
</gene>
<evidence type="ECO:0000256" key="1">
    <source>
        <dbReference type="SAM" id="MobiDB-lite"/>
    </source>
</evidence>
<organism evidence="2">
    <name type="scientific">Ditylum brightwellii</name>
    <dbReference type="NCBI Taxonomy" id="49249"/>
    <lineage>
        <taxon>Eukaryota</taxon>
        <taxon>Sar</taxon>
        <taxon>Stramenopiles</taxon>
        <taxon>Ochrophyta</taxon>
        <taxon>Bacillariophyta</taxon>
        <taxon>Mediophyceae</taxon>
        <taxon>Lithodesmiophycidae</taxon>
        <taxon>Lithodesmiales</taxon>
        <taxon>Lithodesmiaceae</taxon>
        <taxon>Ditylum</taxon>
    </lineage>
</organism>
<dbReference type="Gene3D" id="2.60.120.620">
    <property type="entry name" value="q2cbj1_9rhob like domain"/>
    <property type="match status" value="1"/>
</dbReference>
<feature type="compositionally biased region" description="Basic and acidic residues" evidence="1">
    <location>
        <begin position="127"/>
        <end position="142"/>
    </location>
</feature>
<dbReference type="AlphaFoldDB" id="A0A7S1VYB9"/>
<feature type="region of interest" description="Disordered" evidence="1">
    <location>
        <begin position="106"/>
        <end position="142"/>
    </location>
</feature>
<proteinExistence type="predicted"/>